<dbReference type="PROSITE" id="PS01346">
    <property type="entry name" value="CLAUDIN"/>
    <property type="match status" value="1"/>
</dbReference>
<name>A0AA89C2N7_PINIB</name>
<keyword evidence="10" id="KW-1185">Reference proteome</keyword>
<feature type="transmembrane region" description="Helical" evidence="7">
    <location>
        <begin position="145"/>
        <end position="166"/>
    </location>
</feature>
<evidence type="ECO:0000256" key="7">
    <source>
        <dbReference type="SAM" id="Phobius"/>
    </source>
</evidence>
<feature type="transmembrane region" description="Helical" evidence="7">
    <location>
        <begin position="103"/>
        <end position="125"/>
    </location>
</feature>
<dbReference type="Gene3D" id="1.20.140.150">
    <property type="match status" value="1"/>
</dbReference>
<sequence length="462" mass="52251">MGFSDIGLFVKIGFLTAVLGTIIFMVGMATRKWQEADLGVAKYYNGLWRKCVETSAQTTCEETDSDKDWSKACIGFIIMTVIACVAGITSLILYFIKSDLKVLHIVSIITIFVAGLFAIIGVGLYAANYDEDVPAVVKEHLNLAWSIWLTLVGGIILIIASVLVAIDKFIRLLEVQSAMGFPEFMSCPNRTKFNSMEGLYVLIRRLSYPNRLEDLSFLFGRTKFELSNIFNTTLDFIYEKYERLLLTPDRPWLSPGDLDAMTTAVSDKGSPLDNCWGFIDGTIRPICRPRQNQRVVYSGHKRVHGLKFQSIMAPNGMIAHFYGPIEGRRHDSGMLRESGVETEMQHMMNRPNIVFCVYGDPAYPLTPYIVPPFRCAVISANQDRFNKKMSAVRVCVEWGFGKLLSLFAFLDYKKNQKLYLQPIGKYYKVAVILTNCHTCLYGSETSTYFGLRPPTVQEYLRL</sequence>
<accession>A0AA89C2N7</accession>
<dbReference type="AlphaFoldDB" id="A0AA89C2N7"/>
<dbReference type="GO" id="GO:0016020">
    <property type="term" value="C:membrane"/>
    <property type="evidence" value="ECO:0007669"/>
    <property type="project" value="UniProtKB-SubCell"/>
</dbReference>
<evidence type="ECO:0000256" key="4">
    <source>
        <dbReference type="ARBA" id="ARBA00022723"/>
    </source>
</evidence>
<keyword evidence="3 7" id="KW-0812">Transmembrane</keyword>
<evidence type="ECO:0000313" key="10">
    <source>
        <dbReference type="Proteomes" id="UP001186944"/>
    </source>
</evidence>
<dbReference type="PANTHER" id="PTHR34615">
    <property type="entry name" value="PX DOMAIN-CONTAINING PROTEIN"/>
    <property type="match status" value="1"/>
</dbReference>
<dbReference type="Pfam" id="PF00822">
    <property type="entry name" value="PMP22_Claudin"/>
    <property type="match status" value="1"/>
</dbReference>
<evidence type="ECO:0000256" key="3">
    <source>
        <dbReference type="ARBA" id="ARBA00022692"/>
    </source>
</evidence>
<dbReference type="GO" id="GO:0046872">
    <property type="term" value="F:metal ion binding"/>
    <property type="evidence" value="ECO:0007669"/>
    <property type="project" value="UniProtKB-KW"/>
</dbReference>
<dbReference type="Pfam" id="PF13359">
    <property type="entry name" value="DDE_Tnp_4"/>
    <property type="match status" value="1"/>
</dbReference>
<keyword evidence="6 7" id="KW-0472">Membrane</keyword>
<comment type="cofactor">
    <cofactor evidence="1">
        <name>a divalent metal cation</name>
        <dbReference type="ChEBI" id="CHEBI:60240"/>
    </cofactor>
</comment>
<comment type="caution">
    <text evidence="9">The sequence shown here is derived from an EMBL/GenBank/DDBJ whole genome shotgun (WGS) entry which is preliminary data.</text>
</comment>
<evidence type="ECO:0000256" key="5">
    <source>
        <dbReference type="ARBA" id="ARBA00022989"/>
    </source>
</evidence>
<feature type="transmembrane region" description="Helical" evidence="7">
    <location>
        <begin position="12"/>
        <end position="30"/>
    </location>
</feature>
<feature type="transmembrane region" description="Helical" evidence="7">
    <location>
        <begin position="74"/>
        <end position="96"/>
    </location>
</feature>
<evidence type="ECO:0000256" key="2">
    <source>
        <dbReference type="ARBA" id="ARBA00004141"/>
    </source>
</evidence>
<gene>
    <name evidence="9" type="ORF">FSP39_019246</name>
</gene>
<dbReference type="InterPro" id="IPR027806">
    <property type="entry name" value="HARBI1_dom"/>
</dbReference>
<proteinExistence type="predicted"/>
<dbReference type="PANTHER" id="PTHR34615:SF1">
    <property type="entry name" value="PX DOMAIN-CONTAINING PROTEIN"/>
    <property type="match status" value="1"/>
</dbReference>
<dbReference type="EMBL" id="VSWD01000003">
    <property type="protein sequence ID" value="KAK3106401.1"/>
    <property type="molecule type" value="Genomic_DNA"/>
</dbReference>
<evidence type="ECO:0000256" key="6">
    <source>
        <dbReference type="ARBA" id="ARBA00023136"/>
    </source>
</evidence>
<evidence type="ECO:0000313" key="9">
    <source>
        <dbReference type="EMBL" id="KAK3106401.1"/>
    </source>
</evidence>
<dbReference type="InterPro" id="IPR004031">
    <property type="entry name" value="PMP22/EMP/MP20/Claudin"/>
</dbReference>
<keyword evidence="5 7" id="KW-1133">Transmembrane helix</keyword>
<evidence type="ECO:0000259" key="8">
    <source>
        <dbReference type="Pfam" id="PF13359"/>
    </source>
</evidence>
<dbReference type="InterPro" id="IPR017974">
    <property type="entry name" value="Claudin_CS"/>
</dbReference>
<organism evidence="9 10">
    <name type="scientific">Pinctada imbricata</name>
    <name type="common">Atlantic pearl-oyster</name>
    <name type="synonym">Pinctada martensii</name>
    <dbReference type="NCBI Taxonomy" id="66713"/>
    <lineage>
        <taxon>Eukaryota</taxon>
        <taxon>Metazoa</taxon>
        <taxon>Spiralia</taxon>
        <taxon>Lophotrochozoa</taxon>
        <taxon>Mollusca</taxon>
        <taxon>Bivalvia</taxon>
        <taxon>Autobranchia</taxon>
        <taxon>Pteriomorphia</taxon>
        <taxon>Pterioida</taxon>
        <taxon>Pterioidea</taxon>
        <taxon>Pteriidae</taxon>
        <taxon>Pinctada</taxon>
    </lineage>
</organism>
<feature type="domain" description="DDE Tnp4" evidence="8">
    <location>
        <begin position="279"/>
        <end position="435"/>
    </location>
</feature>
<evidence type="ECO:0000256" key="1">
    <source>
        <dbReference type="ARBA" id="ARBA00001968"/>
    </source>
</evidence>
<keyword evidence="4" id="KW-0479">Metal-binding</keyword>
<reference evidence="9" key="1">
    <citation type="submission" date="2019-08" db="EMBL/GenBank/DDBJ databases">
        <title>The improved chromosome-level genome for the pearl oyster Pinctada fucata martensii using PacBio sequencing and Hi-C.</title>
        <authorList>
            <person name="Zheng Z."/>
        </authorList>
    </citation>
    <scope>NUCLEOTIDE SEQUENCE</scope>
    <source>
        <strain evidence="9">ZZ-2019</strain>
        <tissue evidence="9">Adductor muscle</tissue>
    </source>
</reference>
<protein>
    <recommendedName>
        <fullName evidence="8">DDE Tnp4 domain-containing protein</fullName>
    </recommendedName>
</protein>
<comment type="subcellular location">
    <subcellularLocation>
        <location evidence="2">Membrane</location>
        <topology evidence="2">Multi-pass membrane protein</topology>
    </subcellularLocation>
</comment>
<dbReference type="Proteomes" id="UP001186944">
    <property type="component" value="Unassembled WGS sequence"/>
</dbReference>